<keyword evidence="1" id="KW-0732">Signal</keyword>
<organism evidence="2 3">
    <name type="scientific">Salipiger mucosus DSM 16094</name>
    <dbReference type="NCBI Taxonomy" id="1123237"/>
    <lineage>
        <taxon>Bacteria</taxon>
        <taxon>Pseudomonadati</taxon>
        <taxon>Pseudomonadota</taxon>
        <taxon>Alphaproteobacteria</taxon>
        <taxon>Rhodobacterales</taxon>
        <taxon>Roseobacteraceae</taxon>
        <taxon>Salipiger</taxon>
    </lineage>
</organism>
<dbReference type="HOGENOM" id="CLU_1642510_0_0_5"/>
<dbReference type="AlphaFoldDB" id="S9RS18"/>
<keyword evidence="3" id="KW-1185">Reference proteome</keyword>
<dbReference type="Proteomes" id="UP000015347">
    <property type="component" value="Unassembled WGS sequence"/>
</dbReference>
<accession>S9RS18</accession>
<sequence length="161" mass="17137">MKRTTILLVAASVALGGCATSLFTGLPAATSNVNFDGQHPDHWQAEYSENATHLMVDGADHHPGGAARAGRLAMRRAGFEIISDVTNGTDGRVIAKSPLPPLDPRATAGVYFREAPGGFQVKAFVANEPDPLLARKAAATIMDEMEAHWQFWAGNDEALAR</sequence>
<dbReference type="PROSITE" id="PS51257">
    <property type="entry name" value="PROKAR_LIPOPROTEIN"/>
    <property type="match status" value="1"/>
</dbReference>
<evidence type="ECO:0008006" key="4">
    <source>
        <dbReference type="Google" id="ProtNLM"/>
    </source>
</evidence>
<feature type="chain" id="PRO_5004555994" description="Lipoprotein" evidence="1">
    <location>
        <begin position="20"/>
        <end position="161"/>
    </location>
</feature>
<proteinExistence type="predicted"/>
<dbReference type="EMBL" id="APVH01000043">
    <property type="protein sequence ID" value="EPX76769.1"/>
    <property type="molecule type" value="Genomic_DNA"/>
</dbReference>
<evidence type="ECO:0000256" key="1">
    <source>
        <dbReference type="SAM" id="SignalP"/>
    </source>
</evidence>
<evidence type="ECO:0000313" key="2">
    <source>
        <dbReference type="EMBL" id="EPX76769.1"/>
    </source>
</evidence>
<reference evidence="3" key="1">
    <citation type="journal article" date="2014" name="Stand. Genomic Sci.">
        <title>Genome sequence of the exopolysaccharide-producing Salipiger mucosus type strain (DSM 16094(T)), a moderately halophilic member of the Roseobacter clade.</title>
        <authorList>
            <person name="Riedel T."/>
            <person name="Spring S."/>
            <person name="Fiebig A."/>
            <person name="Petersen J."/>
            <person name="Kyrpides N.C."/>
            <person name="Goker M."/>
            <person name="Klenk H.P."/>
        </authorList>
    </citation>
    <scope>NUCLEOTIDE SEQUENCE [LARGE SCALE GENOMIC DNA]</scope>
    <source>
        <strain evidence="3">DSM 16094</strain>
    </source>
</reference>
<protein>
    <recommendedName>
        <fullName evidence="4">Lipoprotein</fullName>
    </recommendedName>
</protein>
<evidence type="ECO:0000313" key="3">
    <source>
        <dbReference type="Proteomes" id="UP000015347"/>
    </source>
</evidence>
<dbReference type="RefSeq" id="WP_020041797.1">
    <property type="nucleotide sequence ID" value="NZ_KE557281.1"/>
</dbReference>
<gene>
    <name evidence="2" type="ORF">Salmuc_04655</name>
</gene>
<name>S9RS18_9RHOB</name>
<comment type="caution">
    <text evidence="2">The sequence shown here is derived from an EMBL/GenBank/DDBJ whole genome shotgun (WGS) entry which is preliminary data.</text>
</comment>
<feature type="signal peptide" evidence="1">
    <location>
        <begin position="1"/>
        <end position="19"/>
    </location>
</feature>